<protein>
    <submittedName>
        <fullName evidence="2">Hydroxyacylglutathione hydrolase</fullName>
    </submittedName>
</protein>
<dbReference type="SMART" id="SM00849">
    <property type="entry name" value="Lactamase_B"/>
    <property type="match status" value="1"/>
</dbReference>
<dbReference type="EMBL" id="CACRUE010000044">
    <property type="protein sequence ID" value="VYU50996.1"/>
    <property type="molecule type" value="Genomic_DNA"/>
</dbReference>
<dbReference type="SUPFAM" id="SSF56281">
    <property type="entry name" value="Metallo-hydrolase/oxidoreductase"/>
    <property type="match status" value="1"/>
</dbReference>
<accession>A0A6N3FGP3</accession>
<dbReference type="RefSeq" id="WP_007286465.1">
    <property type="nucleotide sequence ID" value="NZ_BAABYO010000001.1"/>
</dbReference>
<keyword evidence="2" id="KW-0378">Hydrolase</keyword>
<evidence type="ECO:0000259" key="1">
    <source>
        <dbReference type="SMART" id="SM00849"/>
    </source>
</evidence>
<dbReference type="PANTHER" id="PTHR42951:SF14">
    <property type="entry name" value="METALLO-BETA-LACTAMASE SUPERFAMILY PROTEIN"/>
    <property type="match status" value="1"/>
</dbReference>
<gene>
    <name evidence="2" type="ORF">IBLFYP30_00392</name>
</gene>
<dbReference type="InterPro" id="IPR001279">
    <property type="entry name" value="Metallo-B-lactamas"/>
</dbReference>
<dbReference type="Pfam" id="PF00753">
    <property type="entry name" value="Lactamase_B"/>
    <property type="match status" value="1"/>
</dbReference>
<dbReference type="Gene3D" id="3.60.15.10">
    <property type="entry name" value="Ribonuclease Z/Hydroxyacylglutathione hydrolase-like"/>
    <property type="match status" value="1"/>
</dbReference>
<dbReference type="PANTHER" id="PTHR42951">
    <property type="entry name" value="METALLO-BETA-LACTAMASE DOMAIN-CONTAINING"/>
    <property type="match status" value="1"/>
</dbReference>
<name>A0A6N3FGP3_9FIRM</name>
<dbReference type="InterPro" id="IPR036866">
    <property type="entry name" value="RibonucZ/Hydroxyglut_hydro"/>
</dbReference>
<dbReference type="AlphaFoldDB" id="A0A6N3FGP3"/>
<dbReference type="GO" id="GO:0016787">
    <property type="term" value="F:hydrolase activity"/>
    <property type="evidence" value="ECO:0007669"/>
    <property type="project" value="UniProtKB-KW"/>
</dbReference>
<evidence type="ECO:0000313" key="2">
    <source>
        <dbReference type="EMBL" id="VYU50996.1"/>
    </source>
</evidence>
<sequence length="303" mass="34895">MKLQRVFGNTYFIKGGTNTGVYLFENKNALLIDPGLSGLRPKNMINMFENEKIIPKYIVNTHEHEDHVGACHQIKNAYPEIAIFASDEAKLFIERPELFSDFILGGKHNKFLTEKLFHRNTEKISVDAIICEGKLQKNGVDFEVINLKGHTSGSIGILTSDGVLFAGDLLIGEETLSKYDFLFLQDVEEYLKSLDIVKSLDFNYIVLAHGKKVLDKNDTILLIEKHKQAVHKYLCQIIENLKVPMNVDTLLKKIIKENELTYNYKEYYFFRTSLVSFISYLADLDKINYKLEDSDLLYYTKIK</sequence>
<organism evidence="2">
    <name type="scientific">Intestinibacter bartlettii</name>
    <dbReference type="NCBI Taxonomy" id="261299"/>
    <lineage>
        <taxon>Bacteria</taxon>
        <taxon>Bacillati</taxon>
        <taxon>Bacillota</taxon>
        <taxon>Clostridia</taxon>
        <taxon>Peptostreptococcales</taxon>
        <taxon>Peptostreptococcaceae</taxon>
        <taxon>Intestinibacter</taxon>
    </lineage>
</organism>
<dbReference type="GeneID" id="89566189"/>
<proteinExistence type="predicted"/>
<dbReference type="InterPro" id="IPR050855">
    <property type="entry name" value="NDM-1-like"/>
</dbReference>
<feature type="domain" description="Metallo-beta-lactamase" evidence="1">
    <location>
        <begin position="18"/>
        <end position="209"/>
    </location>
</feature>
<reference evidence="2" key="1">
    <citation type="submission" date="2019-11" db="EMBL/GenBank/DDBJ databases">
        <authorList>
            <person name="Feng L."/>
        </authorList>
    </citation>
    <scope>NUCLEOTIDE SEQUENCE</scope>
    <source>
        <strain evidence="2">IbartlettiiLFYP30</strain>
    </source>
</reference>
<dbReference type="CDD" id="cd07743">
    <property type="entry name" value="metallo-hydrolase-like_MBL-fold"/>
    <property type="match status" value="1"/>
</dbReference>